<dbReference type="InterPro" id="IPR032834">
    <property type="entry name" value="NatK-like_C"/>
</dbReference>
<dbReference type="SUPFAM" id="SSF55874">
    <property type="entry name" value="ATPase domain of HSP90 chaperone/DNA topoisomerase II/histidine kinase"/>
    <property type="match status" value="1"/>
</dbReference>
<feature type="transmembrane region" description="Helical" evidence="4">
    <location>
        <begin position="6"/>
        <end position="22"/>
    </location>
</feature>
<dbReference type="Gene3D" id="3.30.565.10">
    <property type="entry name" value="Histidine kinase-like ATPase, C-terminal domain"/>
    <property type="match status" value="1"/>
</dbReference>
<dbReference type="PANTHER" id="PTHR40448:SF1">
    <property type="entry name" value="TWO-COMPONENT SENSOR HISTIDINE KINASE"/>
    <property type="match status" value="1"/>
</dbReference>
<keyword evidence="4" id="KW-0812">Transmembrane</keyword>
<dbReference type="RefSeq" id="WP_194703233.1">
    <property type="nucleotide sequence ID" value="NZ_JADKNH010000012.1"/>
</dbReference>
<feature type="domain" description="Sensor histidine kinase NatK-like C-terminal" evidence="5">
    <location>
        <begin position="334"/>
        <end position="429"/>
    </location>
</feature>
<protein>
    <submittedName>
        <fullName evidence="6">GHKL domain-containing protein</fullName>
    </submittedName>
</protein>
<name>A0ABR9ZX07_9FIRM</name>
<feature type="transmembrane region" description="Helical" evidence="4">
    <location>
        <begin position="157"/>
        <end position="180"/>
    </location>
</feature>
<keyword evidence="4" id="KW-0472">Membrane</keyword>
<dbReference type="InterPro" id="IPR016120">
    <property type="entry name" value="Sig_transdc_His_kin_SpoOB"/>
</dbReference>
<feature type="transmembrane region" description="Helical" evidence="4">
    <location>
        <begin position="127"/>
        <end position="145"/>
    </location>
</feature>
<keyword evidence="7" id="KW-1185">Reference proteome</keyword>
<dbReference type="PANTHER" id="PTHR40448">
    <property type="entry name" value="TWO-COMPONENT SENSOR HISTIDINE KINASE"/>
    <property type="match status" value="1"/>
</dbReference>
<sequence>MKWLIIENAINLFEMFIVLIFLKKQFLQVKKTSVADDLIVVIAGSVILSYLNHSFDTGSIYVMLIMFLYWLIIGVRRYGRASFLKIVLAIITVDIILIACEFILIVLMGFFFKTTPMDLATLGTDRFVFVINSKLLAFLVVNTLQTTQMNTGVGKRYQSLILILMLMLNIIIAFFVIDIYRTYVVSEKANQSVIFVSFVMLGCNILVLFISKIFYKATQIEIEKKMVDLSLSQQSDQITALKGVMDEVRRNQHDYKNHFQAIRTMVSHDKLNEALSYIDVLLGDQSALDKNLKTSMTAIELILEQKINEALQFDIEVEKEVLIPSNLNALEYSMAMIISNSMDNAIEACQFVPSNASIKIKIFMRKGYLNYYIENTSSGEYRRESGRYLTRKKEKTLHGYGLRNIEELVNKHNGFFEIQALEDKFILKCSMLVDENETF</sequence>
<gene>
    <name evidence="6" type="ORF">ISU02_17970</name>
</gene>
<organism evidence="6 7">
    <name type="scientific">Fusibacter ferrireducens</name>
    <dbReference type="NCBI Taxonomy" id="2785058"/>
    <lineage>
        <taxon>Bacteria</taxon>
        <taxon>Bacillati</taxon>
        <taxon>Bacillota</taxon>
        <taxon>Clostridia</taxon>
        <taxon>Eubacteriales</taxon>
        <taxon>Eubacteriales Family XII. Incertae Sedis</taxon>
        <taxon>Fusibacter</taxon>
    </lineage>
</organism>
<evidence type="ECO:0000256" key="1">
    <source>
        <dbReference type="ARBA" id="ARBA00022553"/>
    </source>
</evidence>
<feature type="transmembrane region" description="Helical" evidence="4">
    <location>
        <begin position="87"/>
        <end position="112"/>
    </location>
</feature>
<feature type="transmembrane region" description="Helical" evidence="4">
    <location>
        <begin position="58"/>
        <end position="75"/>
    </location>
</feature>
<dbReference type="SUPFAM" id="SSF55890">
    <property type="entry name" value="Sporulation response regulatory protein Spo0B"/>
    <property type="match status" value="1"/>
</dbReference>
<keyword evidence="4" id="KW-1133">Transmembrane helix</keyword>
<reference evidence="6 7" key="1">
    <citation type="submission" date="2020-11" db="EMBL/GenBank/DDBJ databases">
        <title>Fusibacter basophilias sp. nov.</title>
        <authorList>
            <person name="Qiu D."/>
        </authorList>
    </citation>
    <scope>NUCLEOTIDE SEQUENCE [LARGE SCALE GENOMIC DNA]</scope>
    <source>
        <strain evidence="6 7">Q10-2</strain>
    </source>
</reference>
<dbReference type="Pfam" id="PF14501">
    <property type="entry name" value="HATPase_c_5"/>
    <property type="match status" value="1"/>
</dbReference>
<proteinExistence type="predicted"/>
<feature type="transmembrane region" description="Helical" evidence="4">
    <location>
        <begin position="192"/>
        <end position="215"/>
    </location>
</feature>
<comment type="caution">
    <text evidence="6">The sequence shown here is derived from an EMBL/GenBank/DDBJ whole genome shotgun (WGS) entry which is preliminary data.</text>
</comment>
<dbReference type="EMBL" id="JADKNH010000012">
    <property type="protein sequence ID" value="MBF4694990.1"/>
    <property type="molecule type" value="Genomic_DNA"/>
</dbReference>
<dbReference type="InterPro" id="IPR036890">
    <property type="entry name" value="HATPase_C_sf"/>
</dbReference>
<dbReference type="Proteomes" id="UP000614200">
    <property type="component" value="Unassembled WGS sequence"/>
</dbReference>
<keyword evidence="3" id="KW-0418">Kinase</keyword>
<accession>A0ABR9ZX07</accession>
<evidence type="ECO:0000313" key="6">
    <source>
        <dbReference type="EMBL" id="MBF4694990.1"/>
    </source>
</evidence>
<keyword evidence="1" id="KW-0597">Phosphoprotein</keyword>
<evidence type="ECO:0000313" key="7">
    <source>
        <dbReference type="Proteomes" id="UP000614200"/>
    </source>
</evidence>
<dbReference type="CDD" id="cd16935">
    <property type="entry name" value="HATPase_AgrC-ComD-like"/>
    <property type="match status" value="1"/>
</dbReference>
<keyword evidence="2" id="KW-0808">Transferase</keyword>
<evidence type="ECO:0000256" key="4">
    <source>
        <dbReference type="SAM" id="Phobius"/>
    </source>
</evidence>
<evidence type="ECO:0000259" key="5">
    <source>
        <dbReference type="Pfam" id="PF14501"/>
    </source>
</evidence>
<evidence type="ECO:0000256" key="3">
    <source>
        <dbReference type="ARBA" id="ARBA00022777"/>
    </source>
</evidence>
<evidence type="ECO:0000256" key="2">
    <source>
        <dbReference type="ARBA" id="ARBA00022679"/>
    </source>
</evidence>